<dbReference type="PROSITE" id="PS50105">
    <property type="entry name" value="SAM_DOMAIN"/>
    <property type="match status" value="1"/>
</dbReference>
<dbReference type="PRINTS" id="PR00401">
    <property type="entry name" value="SH2DOMAIN"/>
</dbReference>
<evidence type="ECO:0000256" key="17">
    <source>
        <dbReference type="PROSITE-ProRule" id="PRU00191"/>
    </source>
</evidence>
<dbReference type="GO" id="GO:0007155">
    <property type="term" value="P:cell adhesion"/>
    <property type="evidence" value="ECO:0007669"/>
    <property type="project" value="UniProtKB-KW"/>
</dbReference>
<evidence type="ECO:0000256" key="2">
    <source>
        <dbReference type="ARBA" id="ARBA00004245"/>
    </source>
</evidence>
<dbReference type="InterPro" id="IPR057510">
    <property type="entry name" value="C2_SHIP1-2_first"/>
</dbReference>
<evidence type="ECO:0000256" key="18">
    <source>
        <dbReference type="SAM" id="MobiDB-lite"/>
    </source>
</evidence>
<dbReference type="Pfam" id="PF00017">
    <property type="entry name" value="SH2"/>
    <property type="match status" value="1"/>
</dbReference>
<keyword evidence="11" id="KW-0391">Immunity</keyword>
<dbReference type="GO" id="GO:0030027">
    <property type="term" value="C:lamellipodium"/>
    <property type="evidence" value="ECO:0007669"/>
    <property type="project" value="UniProtKB-SubCell"/>
</dbReference>
<evidence type="ECO:0000256" key="4">
    <source>
        <dbReference type="ARBA" id="ARBA00004486"/>
    </source>
</evidence>
<dbReference type="GO" id="GO:0034485">
    <property type="term" value="F:phosphatidylinositol-3,4,5-trisphosphate 5-phosphatase activity"/>
    <property type="evidence" value="ECO:0007669"/>
    <property type="project" value="UniProtKB-EC"/>
</dbReference>
<dbReference type="Gene3D" id="1.10.150.50">
    <property type="entry name" value="Transcription Factor, Ets-1"/>
    <property type="match status" value="1"/>
</dbReference>
<evidence type="ECO:0000259" key="20">
    <source>
        <dbReference type="PROSITE" id="PS50105"/>
    </source>
</evidence>
<evidence type="ECO:0000256" key="3">
    <source>
        <dbReference type="ARBA" id="ARBA00004324"/>
    </source>
</evidence>
<dbReference type="InterPro" id="IPR001660">
    <property type="entry name" value="SAM"/>
</dbReference>
<dbReference type="GeneTree" id="ENSGT00940000166245"/>
<dbReference type="Pfam" id="PF24150">
    <property type="entry name" value="C2_SHIP1-2_first"/>
    <property type="match status" value="1"/>
</dbReference>
<name>A0AAY4D501_9TELE</name>
<keyword evidence="9" id="KW-0597">Phosphoprotein</keyword>
<dbReference type="Pfam" id="PF00536">
    <property type="entry name" value="SAM_1"/>
    <property type="match status" value="1"/>
</dbReference>
<dbReference type="GO" id="GO:0002376">
    <property type="term" value="P:immune system process"/>
    <property type="evidence" value="ECO:0007669"/>
    <property type="project" value="UniProtKB-KW"/>
</dbReference>
<accession>A0AAY4D501</accession>
<protein>
    <recommendedName>
        <fullName evidence="7">phosphatidylinositol-3,4,5-trisphosphate 5-phosphatase</fullName>
        <ecNumber evidence="7">3.1.3.86</ecNumber>
    </recommendedName>
</protein>
<feature type="region of interest" description="Disordered" evidence="18">
    <location>
        <begin position="1003"/>
        <end position="1023"/>
    </location>
</feature>
<reference evidence="21 22" key="1">
    <citation type="submission" date="2020-06" db="EMBL/GenBank/DDBJ databases">
        <authorList>
            <consortium name="Wellcome Sanger Institute Data Sharing"/>
        </authorList>
    </citation>
    <scope>NUCLEOTIDE SEQUENCE [LARGE SCALE GENOMIC DNA]</scope>
</reference>
<evidence type="ECO:0000256" key="10">
    <source>
        <dbReference type="ARBA" id="ARBA00022801"/>
    </source>
</evidence>
<dbReference type="EC" id="3.1.3.86" evidence="7"/>
<dbReference type="AlphaFoldDB" id="A0AAY4D501"/>
<evidence type="ECO:0000256" key="6">
    <source>
        <dbReference type="ARBA" id="ARBA00008734"/>
    </source>
</evidence>
<dbReference type="GO" id="GO:0016020">
    <property type="term" value="C:membrane"/>
    <property type="evidence" value="ECO:0007669"/>
    <property type="project" value="UniProtKB-SubCell"/>
</dbReference>
<dbReference type="GeneID" id="114768012"/>
<dbReference type="InterPro" id="IPR000980">
    <property type="entry name" value="SH2"/>
</dbReference>
<keyword evidence="12" id="KW-0130">Cell adhesion</keyword>
<dbReference type="RefSeq" id="XP_028815873.1">
    <property type="nucleotide sequence ID" value="XM_028960040.1"/>
</dbReference>
<keyword evidence="15" id="KW-0206">Cytoskeleton</keyword>
<dbReference type="GO" id="GO:0043569">
    <property type="term" value="P:negative regulation of insulin-like growth factor receptor signaling pathway"/>
    <property type="evidence" value="ECO:0007669"/>
    <property type="project" value="TreeGrafter"/>
</dbReference>
<dbReference type="Ensembl" id="ENSDCDT00010050345.1">
    <property type="protein sequence ID" value="ENSDCDP00010040473.1"/>
    <property type="gene ID" value="ENSDCDG00010025831.1"/>
</dbReference>
<keyword evidence="10" id="KW-0378">Hydrolase</keyword>
<dbReference type="GO" id="GO:0030175">
    <property type="term" value="C:filopodium"/>
    <property type="evidence" value="ECO:0007669"/>
    <property type="project" value="UniProtKB-SubCell"/>
</dbReference>
<reference evidence="21" key="2">
    <citation type="submission" date="2025-08" db="UniProtKB">
        <authorList>
            <consortium name="Ensembl"/>
        </authorList>
    </citation>
    <scope>IDENTIFICATION</scope>
</reference>
<comment type="subcellular location">
    <subcellularLocation>
        <location evidence="4">Cell projection</location>
        <location evidence="4">Filopodium</location>
    </subcellularLocation>
    <subcellularLocation>
        <location evidence="5">Cell projection</location>
        <location evidence="5">Lamellipodium</location>
    </subcellularLocation>
    <subcellularLocation>
        <location evidence="2">Cytoplasm</location>
        <location evidence="2">Cytoskeleton</location>
    </subcellularLocation>
    <subcellularLocation>
        <location evidence="1">Membrane</location>
        <topology evidence="1">Peripheral membrane protein</topology>
    </subcellularLocation>
    <subcellularLocation>
        <location evidence="3">Nucleus speckle</location>
    </subcellularLocation>
</comment>
<dbReference type="InterPro" id="IPR013761">
    <property type="entry name" value="SAM/pointed_sf"/>
</dbReference>
<reference evidence="21" key="3">
    <citation type="submission" date="2025-09" db="UniProtKB">
        <authorList>
            <consortium name="Ensembl"/>
        </authorList>
    </citation>
    <scope>IDENTIFICATION</scope>
</reference>
<gene>
    <name evidence="21" type="primary">inppl1b</name>
</gene>
<evidence type="ECO:0000256" key="11">
    <source>
        <dbReference type="ARBA" id="ARBA00022859"/>
    </source>
</evidence>
<dbReference type="SUPFAM" id="SSF47769">
    <property type="entry name" value="SAM/Pointed domain"/>
    <property type="match status" value="1"/>
</dbReference>
<dbReference type="GO" id="GO:0050776">
    <property type="term" value="P:regulation of immune response"/>
    <property type="evidence" value="ECO:0007669"/>
    <property type="project" value="TreeGrafter"/>
</dbReference>
<evidence type="ECO:0000256" key="12">
    <source>
        <dbReference type="ARBA" id="ARBA00022889"/>
    </source>
</evidence>
<dbReference type="GO" id="GO:0004445">
    <property type="term" value="F:inositol-polyphosphate 5-phosphatase activity"/>
    <property type="evidence" value="ECO:0007669"/>
    <property type="project" value="TreeGrafter"/>
</dbReference>
<dbReference type="GO" id="GO:0005829">
    <property type="term" value="C:cytosol"/>
    <property type="evidence" value="ECO:0007669"/>
    <property type="project" value="TreeGrafter"/>
</dbReference>
<dbReference type="Proteomes" id="UP000694580">
    <property type="component" value="Chromosome 18"/>
</dbReference>
<dbReference type="Gene3D" id="3.30.505.10">
    <property type="entry name" value="SH2 domain"/>
    <property type="match status" value="1"/>
</dbReference>
<feature type="region of interest" description="Disordered" evidence="18">
    <location>
        <begin position="105"/>
        <end position="126"/>
    </location>
</feature>
<dbReference type="FunFam" id="3.60.10.10:FF:000005">
    <property type="entry name" value="phosphatidylinositol 3,4,5-trisphosphate 5-phosphatase 1"/>
    <property type="match status" value="1"/>
</dbReference>
<evidence type="ECO:0000256" key="1">
    <source>
        <dbReference type="ARBA" id="ARBA00004170"/>
    </source>
</evidence>
<dbReference type="SMART" id="SM00252">
    <property type="entry name" value="SH2"/>
    <property type="match status" value="1"/>
</dbReference>
<sequence>MATAAWYHRDISRVLAEDLLARAGRDGSFLVRDSESVPGAYALCLLFQCHVHTYRILPDADGLLAVQTSQGVQVNCFRTLADLVLGYQQPHKGLVIPLLYPVGRETEPADESSDGDEEKTAGWSSGGALAVPVPQAGHVAAHHVGPQHQLLQRLQDMTTPTLASEAAGLLTEYLYGDVNQDLESLRRGAGSLSHLQHMLSTVCQGLHSEIDLTLSSLETLAKVFDHPSCPLSGPRTQKMARTSEDSLDSLLYKISALCNLLSSLEKRVLNALQEAVTNHSLAGQSALHSDPTSTVKNRGSSIPVNRFQVKLVRYGRQVVSVDVDTGVLLFDRKPGFLGMETISHDRILQVVKFQSSPAKVRMLVENLHNPPHELLFESPRKCEAFCHLLQLMKSRHSKQQEPDVISVFVGTWNMGGSPPPRNLQSWMTCCGLGRTLDESVAAVPHDVYALGTQEHAQGEKEWSEQIRATLKSVTNIDFKQVAVQSLWNIRLLVFVKPEYGSRISHVSTASVKTGLGNTLGSKGAVGISFFLGESSLGFVNCHLTSGSEKVLRRNQNILDVLRLLSLGDKQLGTFDISLRFTHLFWCGDLNYRLDLDVQDILKHVSKREFDELMCSDQLTRERHKRKAFFNFKEERITFPPTYQYERGSRDCYLWQKYKTSGVRINVPSWCDRVLWRSYPETHIMCTSYGCTDDIFTSDHSPVFATFQVGVTPQFFKRAERSLEKAWIELERFEAIVKTASKAKFFIEFHSYCLEEVRRTSENDLQSCDVPGFLKLGWSSKHLPKLQPIISDLEFLKDQHLLLSVKSSDGFESYGECCLALRSLITTAAQPFETFLTHRGEEMGSIRGWVKVHVPPDRRQTRVRSYEWLSCQKDEKSLAKSHLPEKPTCVTPSRVPMVPKTSVPNSYTNPAYFMFEGVPVLRQIQEDHKTSMDSQVLLSRDSVLPLPRLSGGRSEERKCPRRSDFTEIEIPGCLPPYVPDCDHQSQALTCTSYQLFPAPKSPHSVYSSGGISPSKEQHLPSHSVRTNTESLLPVKILRNMYMNHSAIPGGIQRPQREHIKKEHSRVTPSGPSLYAYMSTRVPQSHTSASGIGEHPQPSISTGDHSLTALQIAKSLSEVDFLPMGCTSRHLLIQSMTQKKDRGSALATKGVYYTNRQRSFHGAPGTVRELLSNLGLQRYTLGLSLNGWDDLDYFSGITEEELNAAGVSNPFHRRRILENLPKIWD</sequence>
<dbReference type="SUPFAM" id="SSF55550">
    <property type="entry name" value="SH2 domain"/>
    <property type="match status" value="1"/>
</dbReference>
<keyword evidence="8" id="KW-0963">Cytoplasm</keyword>
<dbReference type="GO" id="GO:0016607">
    <property type="term" value="C:nuclear speck"/>
    <property type="evidence" value="ECO:0007669"/>
    <property type="project" value="UniProtKB-SubCell"/>
</dbReference>
<dbReference type="InterPro" id="IPR000300">
    <property type="entry name" value="IPPc"/>
</dbReference>
<keyword evidence="16" id="KW-0966">Cell projection</keyword>
<dbReference type="GO" id="GO:0005856">
    <property type="term" value="C:cytoskeleton"/>
    <property type="evidence" value="ECO:0007669"/>
    <property type="project" value="UniProtKB-SubCell"/>
</dbReference>
<proteinExistence type="inferred from homology"/>
<evidence type="ECO:0000256" key="15">
    <source>
        <dbReference type="ARBA" id="ARBA00023212"/>
    </source>
</evidence>
<evidence type="ECO:0000256" key="13">
    <source>
        <dbReference type="ARBA" id="ARBA00022999"/>
    </source>
</evidence>
<evidence type="ECO:0000256" key="16">
    <source>
        <dbReference type="ARBA" id="ARBA00023273"/>
    </source>
</evidence>
<dbReference type="Pfam" id="PF22669">
    <property type="entry name" value="Exo_endo_phos2"/>
    <property type="match status" value="1"/>
</dbReference>
<evidence type="ECO:0000256" key="14">
    <source>
        <dbReference type="ARBA" id="ARBA00023136"/>
    </source>
</evidence>
<dbReference type="InterPro" id="IPR057509">
    <property type="entry name" value="C2_SHIP1-2_2nd"/>
</dbReference>
<keyword evidence="22" id="KW-1185">Reference proteome</keyword>
<dbReference type="SMART" id="SM00128">
    <property type="entry name" value="IPPc"/>
    <property type="match status" value="1"/>
</dbReference>
<organism evidence="21 22">
    <name type="scientific">Denticeps clupeoides</name>
    <name type="common">denticle herring</name>
    <dbReference type="NCBI Taxonomy" id="299321"/>
    <lineage>
        <taxon>Eukaryota</taxon>
        <taxon>Metazoa</taxon>
        <taxon>Chordata</taxon>
        <taxon>Craniata</taxon>
        <taxon>Vertebrata</taxon>
        <taxon>Euteleostomi</taxon>
        <taxon>Actinopterygii</taxon>
        <taxon>Neopterygii</taxon>
        <taxon>Teleostei</taxon>
        <taxon>Clupei</taxon>
        <taxon>Clupeiformes</taxon>
        <taxon>Denticipitoidei</taxon>
        <taxon>Denticipitidae</taxon>
        <taxon>Denticeps</taxon>
    </lineage>
</organism>
<dbReference type="SUPFAM" id="SSF56219">
    <property type="entry name" value="DNase I-like"/>
    <property type="match status" value="1"/>
</dbReference>
<evidence type="ECO:0000256" key="5">
    <source>
        <dbReference type="ARBA" id="ARBA00004510"/>
    </source>
</evidence>
<dbReference type="InterPro" id="IPR036860">
    <property type="entry name" value="SH2_dom_sf"/>
</dbReference>
<feature type="domain" description="SH2" evidence="19">
    <location>
        <begin position="6"/>
        <end position="102"/>
    </location>
</feature>
<evidence type="ECO:0000256" key="7">
    <source>
        <dbReference type="ARBA" id="ARBA00012981"/>
    </source>
</evidence>
<dbReference type="Pfam" id="PF24147">
    <property type="entry name" value="C2_SHIP1-2_2nd"/>
    <property type="match status" value="1"/>
</dbReference>
<keyword evidence="13 17" id="KW-0727">SH2 domain</keyword>
<dbReference type="GO" id="GO:0046856">
    <property type="term" value="P:phosphatidylinositol dephosphorylation"/>
    <property type="evidence" value="ECO:0007669"/>
    <property type="project" value="InterPro"/>
</dbReference>
<comment type="similarity">
    <text evidence="6">Belongs to the inositol 1,4,5-trisphosphate 5-phosphatase family.</text>
</comment>
<dbReference type="InterPro" id="IPR036691">
    <property type="entry name" value="Endo/exonu/phosph_ase_sf"/>
</dbReference>
<evidence type="ECO:0000313" key="21">
    <source>
        <dbReference type="Ensembl" id="ENSDCDP00010040473.1"/>
    </source>
</evidence>
<dbReference type="PANTHER" id="PTHR46051:SF8">
    <property type="entry name" value="PHOSPHATIDYLINOSITOL 3,4,5-TRISPHOSPHATE 5-PHOSPHATASE 2B"/>
    <property type="match status" value="1"/>
</dbReference>
<dbReference type="Gene3D" id="3.60.10.10">
    <property type="entry name" value="Endonuclease/exonuclease/phosphatase"/>
    <property type="match status" value="1"/>
</dbReference>
<keyword evidence="14" id="KW-0472">Membrane</keyword>
<evidence type="ECO:0000259" key="19">
    <source>
        <dbReference type="PROSITE" id="PS50001"/>
    </source>
</evidence>
<dbReference type="CDD" id="cd10343">
    <property type="entry name" value="SH2_SHIP"/>
    <property type="match status" value="1"/>
</dbReference>
<evidence type="ECO:0000313" key="22">
    <source>
        <dbReference type="Proteomes" id="UP000694580"/>
    </source>
</evidence>
<feature type="domain" description="SAM" evidence="20">
    <location>
        <begin position="1160"/>
        <end position="1223"/>
    </location>
</feature>
<evidence type="ECO:0000256" key="9">
    <source>
        <dbReference type="ARBA" id="ARBA00022553"/>
    </source>
</evidence>
<evidence type="ECO:0000256" key="8">
    <source>
        <dbReference type="ARBA" id="ARBA00022490"/>
    </source>
</evidence>
<feature type="compositionally biased region" description="Acidic residues" evidence="18">
    <location>
        <begin position="108"/>
        <end position="117"/>
    </location>
</feature>
<dbReference type="PROSITE" id="PS50001">
    <property type="entry name" value="SH2"/>
    <property type="match status" value="1"/>
</dbReference>
<dbReference type="PANTHER" id="PTHR46051">
    <property type="entry name" value="SH2 DOMAIN-CONTAINING PROTEIN"/>
    <property type="match status" value="1"/>
</dbReference>